<evidence type="ECO:0000313" key="6">
    <source>
        <dbReference type="EMBL" id="CVK21671.1"/>
    </source>
</evidence>
<dbReference type="GO" id="GO:0005886">
    <property type="term" value="C:plasma membrane"/>
    <property type="evidence" value="ECO:0007669"/>
    <property type="project" value="TreeGrafter"/>
</dbReference>
<dbReference type="GO" id="GO:0016887">
    <property type="term" value="F:ATP hydrolysis activity"/>
    <property type="evidence" value="ECO:0007669"/>
    <property type="project" value="TreeGrafter"/>
</dbReference>
<organism evidence="7 8">
    <name type="scientific">Sporomusa sphaeroides DSM 2875</name>
    <dbReference type="NCBI Taxonomy" id="1337886"/>
    <lineage>
        <taxon>Bacteria</taxon>
        <taxon>Bacillati</taxon>
        <taxon>Bacillota</taxon>
        <taxon>Negativicutes</taxon>
        <taxon>Selenomonadales</taxon>
        <taxon>Sporomusaceae</taxon>
        <taxon>Sporomusa</taxon>
    </lineage>
</organism>
<keyword evidence="9" id="KW-1185">Reference proteome</keyword>
<dbReference type="RefSeq" id="WP_075758110.1">
    <property type="nucleotide sequence ID" value="NZ_CP146992.1"/>
</dbReference>
<keyword evidence="3" id="KW-0067">ATP-binding</keyword>
<sequence length="544" mass="61965">MDNKFIEIPDLSDLTKIDIPQDIIDLVDKSIVNDFHVFPVMIYQRRHDLHSTLILATSKYTENLKCIPILENLLGLPIILKEVKRDVLEKAAYYYLDLQIKYAGTSLTVKGMAEIEREDINASKALEDTGSPTVHKVNALIQEAIRTGASDIHIDPWDNTSKVEFRINGDIIDVSDRYYISKQEKGSVINIIKNMCKPGLNITLKHMEQKGQFFIEDHDNKGKYYDCRVATIPSIRQEKITIRILDPAKIVLSLEDLGYELSDLIRYRKRYKRKSGLILYVAPTGGGKTTGMYATLEACGIKENKIFAIEDPPEYRVEGIVQIPIREHEDESKSWTYLKAIKATLRNDLNILLIGEIRSAKEAEAVLEGSKTGHLVLTTLHARDSIMAIPRLFTMGIDRKIILSEMLCIVAQRLIKVNCPHCSEAYEPTEAALIHLTSKEKEKVFNGTPKRSKGCPRCSEYGRKALAEFLFFDNELRDYMAGERGIVEMMEYLKQEKGFVSMWEKGIDMVAEGEISLENLVKELDRNEDDNEELRAIREQTKAG</sequence>
<evidence type="ECO:0000313" key="8">
    <source>
        <dbReference type="Proteomes" id="UP000186950"/>
    </source>
</evidence>
<dbReference type="SUPFAM" id="SSF52540">
    <property type="entry name" value="P-loop containing nucleoside triphosphate hydrolases"/>
    <property type="match status" value="1"/>
</dbReference>
<keyword evidence="2" id="KW-0547">Nucleotide-binding</keyword>
<dbReference type="InterPro" id="IPR001482">
    <property type="entry name" value="T2SS/T4SS_dom"/>
</dbReference>
<evidence type="ECO:0000259" key="5">
    <source>
        <dbReference type="Pfam" id="PF00437"/>
    </source>
</evidence>
<dbReference type="Proteomes" id="UP000186950">
    <property type="component" value="Plasmid pSSP59"/>
</dbReference>
<dbReference type="InterPro" id="IPR027417">
    <property type="entry name" value="P-loop_NTPase"/>
</dbReference>
<dbReference type="EMBL" id="CP146992">
    <property type="protein sequence ID" value="WXA41904.1"/>
    <property type="molecule type" value="Genomic_DNA"/>
</dbReference>
<dbReference type="Gene3D" id="3.40.50.300">
    <property type="entry name" value="P-loop containing nucleotide triphosphate hydrolases"/>
    <property type="match status" value="1"/>
</dbReference>
<dbReference type="AlphaFoldDB" id="A0A1U7M9Q8"/>
<dbReference type="Gene3D" id="3.30.450.90">
    <property type="match status" value="1"/>
</dbReference>
<name>A0A1U7M9Q8_9FIRM</name>
<dbReference type="Proteomes" id="UP000245702">
    <property type="component" value="Unassembled WGS sequence"/>
</dbReference>
<keyword evidence="4" id="KW-0175">Coiled coil</keyword>
<geneLocation type="plasmid" evidence="7 8">
    <name>pSSP59</name>
</geneLocation>
<feature type="domain" description="Bacterial type II secretion system protein E" evidence="5">
    <location>
        <begin position="131"/>
        <end position="520"/>
    </location>
</feature>
<evidence type="ECO:0000313" key="9">
    <source>
        <dbReference type="Proteomes" id="UP000245702"/>
    </source>
</evidence>
<evidence type="ECO:0000256" key="4">
    <source>
        <dbReference type="SAM" id="Coils"/>
    </source>
</evidence>
<evidence type="ECO:0000256" key="2">
    <source>
        <dbReference type="ARBA" id="ARBA00022741"/>
    </source>
</evidence>
<reference evidence="7" key="2">
    <citation type="submission" date="2024-03" db="EMBL/GenBank/DDBJ databases">
        <title>Complete genome sequence of Sporomusa sphaeroides DSM 2875T isolated from mud of the Leine river and Sporomusa ovata DSM 2662T isolated from sugar beet leaf silage.</title>
        <authorList>
            <person name="Boeer T."/>
            <person name="Lueschen A."/>
            <person name="Daniel R."/>
            <person name="Poehlein A."/>
        </authorList>
    </citation>
    <scope>NUCLEOTIDE SEQUENCE</scope>
    <source>
        <strain evidence="7">DSM 2875</strain>
        <plasmid evidence="7">pSSP59</plasmid>
    </source>
</reference>
<keyword evidence="7" id="KW-0614">Plasmid</keyword>
<gene>
    <name evidence="6" type="primary">epsE_3</name>
    <name evidence="7" type="ORF">SPSPH_047160</name>
    <name evidence="6" type="ORF">SSPH_04366</name>
</gene>
<reference evidence="6 9" key="1">
    <citation type="submission" date="2016-01" db="EMBL/GenBank/DDBJ databases">
        <authorList>
            <person name="Brown R."/>
        </authorList>
    </citation>
    <scope>NUCLEOTIDE SEQUENCE [LARGE SCALE GENOMIC DNA]</scope>
    <source>
        <strain evidence="6">Sporomusa sphaeroides DSM 2875</strain>
    </source>
</reference>
<dbReference type="GO" id="GO:0005524">
    <property type="term" value="F:ATP binding"/>
    <property type="evidence" value="ECO:0007669"/>
    <property type="project" value="UniProtKB-KW"/>
</dbReference>
<evidence type="ECO:0000256" key="3">
    <source>
        <dbReference type="ARBA" id="ARBA00022840"/>
    </source>
</evidence>
<dbReference type="Pfam" id="PF00437">
    <property type="entry name" value="T2SSE"/>
    <property type="match status" value="1"/>
</dbReference>
<accession>A0A1U7M9Q8</accession>
<protein>
    <submittedName>
        <fullName evidence="6">Type II secretion system protein E</fullName>
    </submittedName>
</protein>
<comment type="similarity">
    <text evidence="1">Belongs to the GSP E family.</text>
</comment>
<feature type="coiled-coil region" evidence="4">
    <location>
        <begin position="510"/>
        <end position="540"/>
    </location>
</feature>
<dbReference type="EMBL" id="FCOW01000042">
    <property type="protein sequence ID" value="CVK21671.1"/>
    <property type="molecule type" value="Genomic_DNA"/>
</dbReference>
<dbReference type="PANTHER" id="PTHR30258">
    <property type="entry name" value="TYPE II SECRETION SYSTEM PROTEIN GSPE-RELATED"/>
    <property type="match status" value="1"/>
</dbReference>
<evidence type="ECO:0000313" key="7">
    <source>
        <dbReference type="EMBL" id="WXA41904.1"/>
    </source>
</evidence>
<dbReference type="PANTHER" id="PTHR30258:SF3">
    <property type="entry name" value="SLL1921 PROTEIN"/>
    <property type="match status" value="1"/>
</dbReference>
<evidence type="ECO:0000256" key="1">
    <source>
        <dbReference type="ARBA" id="ARBA00006611"/>
    </source>
</evidence>
<dbReference type="KEGG" id="ssph:SPSPH_047160"/>
<proteinExistence type="inferred from homology"/>